<feature type="compositionally biased region" description="Low complexity" evidence="1">
    <location>
        <begin position="47"/>
        <end position="87"/>
    </location>
</feature>
<evidence type="ECO:0000256" key="2">
    <source>
        <dbReference type="SAM" id="SignalP"/>
    </source>
</evidence>
<keyword evidence="2" id="KW-0732">Signal</keyword>
<sequence>MKKIGLICAVTLTGMSLAACGNQSSKESSSSSKASSSKVVKKHKTKQSTSSKKSSSTSSNAKTSSHQNQQTSQTQTSNNGGQQLTQGEINRQRGYDPNGAPLLPGQDHAAGSNPDGSPDAWVEWQLDWQQKSGGQYYPDGTPTPGSQRTPEENESIENDY</sequence>
<name>A0ABR8ZJW2_9LACO</name>
<evidence type="ECO:0000313" key="3">
    <source>
        <dbReference type="EMBL" id="MBD8085583.1"/>
    </source>
</evidence>
<dbReference type="PROSITE" id="PS51257">
    <property type="entry name" value="PROKAR_LIPOPROTEIN"/>
    <property type="match status" value="1"/>
</dbReference>
<organism evidence="3 4">
    <name type="scientific">Limosilactobacillus urinaemulieris</name>
    <dbReference type="NCBI Taxonomy" id="2742600"/>
    <lineage>
        <taxon>Bacteria</taxon>
        <taxon>Bacillati</taxon>
        <taxon>Bacillota</taxon>
        <taxon>Bacilli</taxon>
        <taxon>Lactobacillales</taxon>
        <taxon>Lactobacillaceae</taxon>
        <taxon>Limosilactobacillus</taxon>
    </lineage>
</organism>
<evidence type="ECO:0008006" key="5">
    <source>
        <dbReference type="Google" id="ProtNLM"/>
    </source>
</evidence>
<feature type="region of interest" description="Disordered" evidence="1">
    <location>
        <begin position="20"/>
        <end position="160"/>
    </location>
</feature>
<evidence type="ECO:0000313" key="4">
    <source>
        <dbReference type="Proteomes" id="UP000645007"/>
    </source>
</evidence>
<feature type="chain" id="PRO_5047170479" description="Lipoprotein" evidence="2">
    <location>
        <begin position="19"/>
        <end position="160"/>
    </location>
</feature>
<proteinExistence type="predicted"/>
<keyword evidence="4" id="KW-1185">Reference proteome</keyword>
<feature type="signal peptide" evidence="2">
    <location>
        <begin position="1"/>
        <end position="18"/>
    </location>
</feature>
<accession>A0ABR8ZJW2</accession>
<evidence type="ECO:0000256" key="1">
    <source>
        <dbReference type="SAM" id="MobiDB-lite"/>
    </source>
</evidence>
<dbReference type="RefSeq" id="WP_191911347.1">
    <property type="nucleotide sequence ID" value="NZ_JABUXR010000007.1"/>
</dbReference>
<reference evidence="3 4" key="1">
    <citation type="submission" date="2020-06" db="EMBL/GenBank/DDBJ databases">
        <title>Limosilactobacillus sp. nov.</title>
        <authorList>
            <person name="Ksiezarek M."/>
            <person name="Goncalves Ribeiro T."/>
            <person name="Rocha J."/>
            <person name="Grosso F."/>
            <person name="Peixe L."/>
        </authorList>
    </citation>
    <scope>NUCLEOTIDE SEQUENCE [LARGE SCALE GENOMIC DNA]</scope>
    <source>
        <strain evidence="4">c9Ua_26_M</strain>
    </source>
</reference>
<protein>
    <recommendedName>
        <fullName evidence="5">Lipoprotein</fullName>
    </recommendedName>
</protein>
<feature type="compositionally biased region" description="Low complexity" evidence="1">
    <location>
        <begin position="22"/>
        <end position="38"/>
    </location>
</feature>
<dbReference type="EMBL" id="JABUXR010000007">
    <property type="protein sequence ID" value="MBD8085583.1"/>
    <property type="molecule type" value="Genomic_DNA"/>
</dbReference>
<gene>
    <name evidence="3" type="ORF">HUK45_04880</name>
</gene>
<dbReference type="Proteomes" id="UP000645007">
    <property type="component" value="Unassembled WGS sequence"/>
</dbReference>
<comment type="caution">
    <text evidence="3">The sequence shown here is derived from an EMBL/GenBank/DDBJ whole genome shotgun (WGS) entry which is preliminary data.</text>
</comment>